<name>A0AAV7QN39_PLEWA</name>
<dbReference type="Proteomes" id="UP001066276">
    <property type="component" value="Chromosome 6"/>
</dbReference>
<evidence type="ECO:0000313" key="3">
    <source>
        <dbReference type="Proteomes" id="UP001066276"/>
    </source>
</evidence>
<protein>
    <submittedName>
        <fullName evidence="2">Uncharacterized protein</fullName>
    </submittedName>
</protein>
<comment type="caution">
    <text evidence="2">The sequence shown here is derived from an EMBL/GenBank/DDBJ whole genome shotgun (WGS) entry which is preliminary data.</text>
</comment>
<sequence>MGRPSGGAAVERNGAESYGRHFAGRVGLDAALKSGREARGAPWSSGELTAGTEGAPGGLPRRGLRRAERRASPSAKGPVGPQQRARGEIVSRVGRDPLPGPPRCYTWLRGLLGGCGLGRGGCALFGRQLAPSPPELGFCARLGGPDGETGVRRLRRPPRGELGAIVFALHRLPPPAHEGG</sequence>
<gene>
    <name evidence="2" type="ORF">NDU88_007224</name>
</gene>
<evidence type="ECO:0000256" key="1">
    <source>
        <dbReference type="SAM" id="MobiDB-lite"/>
    </source>
</evidence>
<accession>A0AAV7QN39</accession>
<dbReference type="AlphaFoldDB" id="A0AAV7QN39"/>
<evidence type="ECO:0000313" key="2">
    <source>
        <dbReference type="EMBL" id="KAJ1140887.1"/>
    </source>
</evidence>
<feature type="compositionally biased region" description="Basic and acidic residues" evidence="1">
    <location>
        <begin position="85"/>
        <end position="95"/>
    </location>
</feature>
<organism evidence="2 3">
    <name type="scientific">Pleurodeles waltl</name>
    <name type="common">Iberian ribbed newt</name>
    <dbReference type="NCBI Taxonomy" id="8319"/>
    <lineage>
        <taxon>Eukaryota</taxon>
        <taxon>Metazoa</taxon>
        <taxon>Chordata</taxon>
        <taxon>Craniata</taxon>
        <taxon>Vertebrata</taxon>
        <taxon>Euteleostomi</taxon>
        <taxon>Amphibia</taxon>
        <taxon>Batrachia</taxon>
        <taxon>Caudata</taxon>
        <taxon>Salamandroidea</taxon>
        <taxon>Salamandridae</taxon>
        <taxon>Pleurodelinae</taxon>
        <taxon>Pleurodeles</taxon>
    </lineage>
</organism>
<keyword evidence="3" id="KW-1185">Reference proteome</keyword>
<dbReference type="EMBL" id="JANPWB010000010">
    <property type="protein sequence ID" value="KAJ1140887.1"/>
    <property type="molecule type" value="Genomic_DNA"/>
</dbReference>
<feature type="region of interest" description="Disordered" evidence="1">
    <location>
        <begin position="34"/>
        <end position="95"/>
    </location>
</feature>
<proteinExistence type="predicted"/>
<reference evidence="2" key="1">
    <citation type="journal article" date="2022" name="bioRxiv">
        <title>Sequencing and chromosome-scale assembly of the giantPleurodeles waltlgenome.</title>
        <authorList>
            <person name="Brown T."/>
            <person name="Elewa A."/>
            <person name="Iarovenko S."/>
            <person name="Subramanian E."/>
            <person name="Araus A.J."/>
            <person name="Petzold A."/>
            <person name="Susuki M."/>
            <person name="Suzuki K.-i.T."/>
            <person name="Hayashi T."/>
            <person name="Toyoda A."/>
            <person name="Oliveira C."/>
            <person name="Osipova E."/>
            <person name="Leigh N.D."/>
            <person name="Simon A."/>
            <person name="Yun M.H."/>
        </authorList>
    </citation>
    <scope>NUCLEOTIDE SEQUENCE</scope>
    <source>
        <strain evidence="2">20211129_DDA</strain>
        <tissue evidence="2">Liver</tissue>
    </source>
</reference>